<dbReference type="Proteomes" id="UP001055811">
    <property type="component" value="Linkage Group LG05"/>
</dbReference>
<gene>
    <name evidence="1" type="ORF">L2E82_27060</name>
</gene>
<accession>A0ACB9CS16</accession>
<proteinExistence type="predicted"/>
<dbReference type="EMBL" id="CM042013">
    <property type="protein sequence ID" value="KAI3737065.1"/>
    <property type="molecule type" value="Genomic_DNA"/>
</dbReference>
<evidence type="ECO:0000313" key="2">
    <source>
        <dbReference type="Proteomes" id="UP001055811"/>
    </source>
</evidence>
<protein>
    <submittedName>
        <fullName evidence="1">Uncharacterized protein</fullName>
    </submittedName>
</protein>
<evidence type="ECO:0000313" key="1">
    <source>
        <dbReference type="EMBL" id="KAI3737065.1"/>
    </source>
</evidence>
<comment type="caution">
    <text evidence="1">The sequence shown here is derived from an EMBL/GenBank/DDBJ whole genome shotgun (WGS) entry which is preliminary data.</text>
</comment>
<organism evidence="1 2">
    <name type="scientific">Cichorium intybus</name>
    <name type="common">Chicory</name>
    <dbReference type="NCBI Taxonomy" id="13427"/>
    <lineage>
        <taxon>Eukaryota</taxon>
        <taxon>Viridiplantae</taxon>
        <taxon>Streptophyta</taxon>
        <taxon>Embryophyta</taxon>
        <taxon>Tracheophyta</taxon>
        <taxon>Spermatophyta</taxon>
        <taxon>Magnoliopsida</taxon>
        <taxon>eudicotyledons</taxon>
        <taxon>Gunneridae</taxon>
        <taxon>Pentapetalae</taxon>
        <taxon>asterids</taxon>
        <taxon>campanulids</taxon>
        <taxon>Asterales</taxon>
        <taxon>Asteraceae</taxon>
        <taxon>Cichorioideae</taxon>
        <taxon>Cichorieae</taxon>
        <taxon>Cichoriinae</taxon>
        <taxon>Cichorium</taxon>
    </lineage>
</organism>
<name>A0ACB9CS16_CICIN</name>
<sequence>MLLDNGGSRIIRASVVDSKVPSALSLKRLLKYSTSSFSAKLAGSVGQKDVVPRLLCRRDCHRTSQNANNHNKRGLSLQAQRRAT</sequence>
<reference evidence="2" key="1">
    <citation type="journal article" date="2022" name="Mol. Ecol. Resour.">
        <title>The genomes of chicory, endive, great burdock and yacon provide insights into Asteraceae palaeo-polyploidization history and plant inulin production.</title>
        <authorList>
            <person name="Fan W."/>
            <person name="Wang S."/>
            <person name="Wang H."/>
            <person name="Wang A."/>
            <person name="Jiang F."/>
            <person name="Liu H."/>
            <person name="Zhao H."/>
            <person name="Xu D."/>
            <person name="Zhang Y."/>
        </authorList>
    </citation>
    <scope>NUCLEOTIDE SEQUENCE [LARGE SCALE GENOMIC DNA]</scope>
    <source>
        <strain evidence="2">cv. Punajuju</strain>
    </source>
</reference>
<reference evidence="1 2" key="2">
    <citation type="journal article" date="2022" name="Mol. Ecol. Resour.">
        <title>The genomes of chicory, endive, great burdock and yacon provide insights into Asteraceae paleo-polyploidization history and plant inulin production.</title>
        <authorList>
            <person name="Fan W."/>
            <person name="Wang S."/>
            <person name="Wang H."/>
            <person name="Wang A."/>
            <person name="Jiang F."/>
            <person name="Liu H."/>
            <person name="Zhao H."/>
            <person name="Xu D."/>
            <person name="Zhang Y."/>
        </authorList>
    </citation>
    <scope>NUCLEOTIDE SEQUENCE [LARGE SCALE GENOMIC DNA]</scope>
    <source>
        <strain evidence="2">cv. Punajuju</strain>
        <tissue evidence="1">Leaves</tissue>
    </source>
</reference>
<keyword evidence="2" id="KW-1185">Reference proteome</keyword>